<feature type="domain" description="Cadherin" evidence="7">
    <location>
        <begin position="37"/>
        <end position="127"/>
    </location>
</feature>
<dbReference type="PANTHER" id="PTHR24027:SF442">
    <property type="entry name" value="PROTOCADHERIN-15 ISOFORM X1"/>
    <property type="match status" value="1"/>
</dbReference>
<evidence type="ECO:0000256" key="6">
    <source>
        <dbReference type="SAM" id="SignalP"/>
    </source>
</evidence>
<dbReference type="InterPro" id="IPR015919">
    <property type="entry name" value="Cadherin-like_sf"/>
</dbReference>
<feature type="domain" description="Cadherin" evidence="7">
    <location>
        <begin position="547"/>
        <end position="649"/>
    </location>
</feature>
<dbReference type="PROSITE" id="PS00232">
    <property type="entry name" value="CADHERIN_1"/>
    <property type="match status" value="2"/>
</dbReference>
<feature type="signal peptide" evidence="6">
    <location>
        <begin position="1"/>
        <end position="20"/>
    </location>
</feature>
<keyword evidence="8" id="KW-0675">Receptor</keyword>
<comment type="subcellular location">
    <subcellularLocation>
        <location evidence="1">Membrane</location>
    </subcellularLocation>
</comment>
<keyword evidence="2" id="KW-0677">Repeat</keyword>
<dbReference type="Gene3D" id="2.60.40.60">
    <property type="entry name" value="Cadherins"/>
    <property type="match status" value="7"/>
</dbReference>
<dbReference type="STRING" id="6573.A0A210QSC7"/>
<evidence type="ECO:0000256" key="2">
    <source>
        <dbReference type="ARBA" id="ARBA00022737"/>
    </source>
</evidence>
<dbReference type="PROSITE" id="PS50268">
    <property type="entry name" value="CADHERIN_2"/>
    <property type="match status" value="6"/>
</dbReference>
<dbReference type="EMBL" id="NEDP02002179">
    <property type="protein sequence ID" value="OWF51636.1"/>
    <property type="molecule type" value="Genomic_DNA"/>
</dbReference>
<dbReference type="GO" id="GO:0016477">
    <property type="term" value="P:cell migration"/>
    <property type="evidence" value="ECO:0007669"/>
    <property type="project" value="TreeGrafter"/>
</dbReference>
<dbReference type="AlphaFoldDB" id="A0A210QSC7"/>
<evidence type="ECO:0000313" key="9">
    <source>
        <dbReference type="Proteomes" id="UP000242188"/>
    </source>
</evidence>
<gene>
    <name evidence="8" type="ORF">KP79_PYT11699</name>
</gene>
<evidence type="ECO:0000313" key="8">
    <source>
        <dbReference type="EMBL" id="OWF51636.1"/>
    </source>
</evidence>
<dbReference type="Proteomes" id="UP000242188">
    <property type="component" value="Unassembled WGS sequence"/>
</dbReference>
<dbReference type="GO" id="GO:0007156">
    <property type="term" value="P:homophilic cell adhesion via plasma membrane adhesion molecules"/>
    <property type="evidence" value="ECO:0007669"/>
    <property type="project" value="InterPro"/>
</dbReference>
<organism evidence="8 9">
    <name type="scientific">Mizuhopecten yessoensis</name>
    <name type="common">Japanese scallop</name>
    <name type="synonym">Patinopecten yessoensis</name>
    <dbReference type="NCBI Taxonomy" id="6573"/>
    <lineage>
        <taxon>Eukaryota</taxon>
        <taxon>Metazoa</taxon>
        <taxon>Spiralia</taxon>
        <taxon>Lophotrochozoa</taxon>
        <taxon>Mollusca</taxon>
        <taxon>Bivalvia</taxon>
        <taxon>Autobranchia</taxon>
        <taxon>Pteriomorphia</taxon>
        <taxon>Pectinida</taxon>
        <taxon>Pectinoidea</taxon>
        <taxon>Pectinidae</taxon>
        <taxon>Mizuhopecten</taxon>
    </lineage>
</organism>
<dbReference type="SUPFAM" id="SSF49313">
    <property type="entry name" value="Cadherin-like"/>
    <property type="match status" value="7"/>
</dbReference>
<keyword evidence="4" id="KW-0472">Membrane</keyword>
<dbReference type="InterPro" id="IPR002126">
    <property type="entry name" value="Cadherin-like_dom"/>
</dbReference>
<protein>
    <submittedName>
        <fullName evidence="8">Cadherin EGF LAG seven-pass G-type receptor 3</fullName>
    </submittedName>
</protein>
<keyword evidence="9" id="KW-1185">Reference proteome</keyword>
<feature type="domain" description="Cadherin" evidence="7">
    <location>
        <begin position="341"/>
        <end position="442"/>
    </location>
</feature>
<dbReference type="OrthoDB" id="6152199at2759"/>
<dbReference type="PANTHER" id="PTHR24027">
    <property type="entry name" value="CADHERIN-23"/>
    <property type="match status" value="1"/>
</dbReference>
<dbReference type="GO" id="GO:0008013">
    <property type="term" value="F:beta-catenin binding"/>
    <property type="evidence" value="ECO:0007669"/>
    <property type="project" value="TreeGrafter"/>
</dbReference>
<comment type="caution">
    <text evidence="8">The sequence shown here is derived from an EMBL/GenBank/DDBJ whole genome shotgun (WGS) entry which is preliminary data.</text>
</comment>
<dbReference type="FunFam" id="2.60.40.60:FF:000279">
    <property type="entry name" value="Protocadherin-16, putative"/>
    <property type="match status" value="1"/>
</dbReference>
<feature type="domain" description="Cadherin" evidence="7">
    <location>
        <begin position="128"/>
        <end position="236"/>
    </location>
</feature>
<dbReference type="Pfam" id="PF00028">
    <property type="entry name" value="Cadherin"/>
    <property type="match status" value="4"/>
</dbReference>
<feature type="domain" description="Cadherin" evidence="7">
    <location>
        <begin position="442"/>
        <end position="546"/>
    </location>
</feature>
<keyword evidence="3 5" id="KW-0106">Calcium</keyword>
<feature type="domain" description="Cadherin" evidence="7">
    <location>
        <begin position="236"/>
        <end position="340"/>
    </location>
</feature>
<evidence type="ECO:0000256" key="5">
    <source>
        <dbReference type="PROSITE-ProRule" id="PRU00043"/>
    </source>
</evidence>
<dbReference type="InterPro" id="IPR039808">
    <property type="entry name" value="Cadherin"/>
</dbReference>
<dbReference type="FunFam" id="2.60.40.60:FF:000092">
    <property type="entry name" value="Protocadherin 8"/>
    <property type="match status" value="1"/>
</dbReference>
<accession>A0A210QSC7</accession>
<dbReference type="GO" id="GO:0016342">
    <property type="term" value="C:catenin complex"/>
    <property type="evidence" value="ECO:0007669"/>
    <property type="project" value="TreeGrafter"/>
</dbReference>
<evidence type="ECO:0000256" key="4">
    <source>
        <dbReference type="ARBA" id="ARBA00023136"/>
    </source>
</evidence>
<keyword evidence="6" id="KW-0732">Signal</keyword>
<evidence type="ECO:0000256" key="1">
    <source>
        <dbReference type="ARBA" id="ARBA00004370"/>
    </source>
</evidence>
<evidence type="ECO:0000259" key="7">
    <source>
        <dbReference type="PROSITE" id="PS50268"/>
    </source>
</evidence>
<dbReference type="PRINTS" id="PR00205">
    <property type="entry name" value="CADHERIN"/>
</dbReference>
<dbReference type="GO" id="GO:0045296">
    <property type="term" value="F:cadherin binding"/>
    <property type="evidence" value="ECO:0007669"/>
    <property type="project" value="TreeGrafter"/>
</dbReference>
<name>A0A210QSC7_MIZYE</name>
<evidence type="ECO:0000256" key="3">
    <source>
        <dbReference type="ARBA" id="ARBA00022837"/>
    </source>
</evidence>
<dbReference type="GO" id="GO:0005509">
    <property type="term" value="F:calcium ion binding"/>
    <property type="evidence" value="ECO:0007669"/>
    <property type="project" value="UniProtKB-UniRule"/>
</dbReference>
<reference evidence="8 9" key="1">
    <citation type="journal article" date="2017" name="Nat. Ecol. Evol.">
        <title>Scallop genome provides insights into evolution of bilaterian karyotype and development.</title>
        <authorList>
            <person name="Wang S."/>
            <person name="Zhang J."/>
            <person name="Jiao W."/>
            <person name="Li J."/>
            <person name="Xun X."/>
            <person name="Sun Y."/>
            <person name="Guo X."/>
            <person name="Huan P."/>
            <person name="Dong B."/>
            <person name="Zhang L."/>
            <person name="Hu X."/>
            <person name="Sun X."/>
            <person name="Wang J."/>
            <person name="Zhao C."/>
            <person name="Wang Y."/>
            <person name="Wang D."/>
            <person name="Huang X."/>
            <person name="Wang R."/>
            <person name="Lv J."/>
            <person name="Li Y."/>
            <person name="Zhang Z."/>
            <person name="Liu B."/>
            <person name="Lu W."/>
            <person name="Hui Y."/>
            <person name="Liang J."/>
            <person name="Zhou Z."/>
            <person name="Hou R."/>
            <person name="Li X."/>
            <person name="Liu Y."/>
            <person name="Li H."/>
            <person name="Ning X."/>
            <person name="Lin Y."/>
            <person name="Zhao L."/>
            <person name="Xing Q."/>
            <person name="Dou J."/>
            <person name="Li Y."/>
            <person name="Mao J."/>
            <person name="Guo H."/>
            <person name="Dou H."/>
            <person name="Li T."/>
            <person name="Mu C."/>
            <person name="Jiang W."/>
            <person name="Fu Q."/>
            <person name="Fu X."/>
            <person name="Miao Y."/>
            <person name="Liu J."/>
            <person name="Yu Q."/>
            <person name="Li R."/>
            <person name="Liao H."/>
            <person name="Li X."/>
            <person name="Kong Y."/>
            <person name="Jiang Z."/>
            <person name="Chourrout D."/>
            <person name="Li R."/>
            <person name="Bao Z."/>
        </authorList>
    </citation>
    <scope>NUCLEOTIDE SEQUENCE [LARGE SCALE GENOMIC DNA]</scope>
    <source>
        <strain evidence="8 9">PY_sf001</strain>
    </source>
</reference>
<dbReference type="InterPro" id="IPR020894">
    <property type="entry name" value="Cadherin_CS"/>
</dbReference>
<dbReference type="CDD" id="cd11304">
    <property type="entry name" value="Cadherin_repeat"/>
    <property type="match status" value="6"/>
</dbReference>
<dbReference type="SMART" id="SM00112">
    <property type="entry name" value="CA"/>
    <property type="match status" value="6"/>
</dbReference>
<proteinExistence type="predicted"/>
<sequence length="773" mass="78731">MTFGQFLVTAVLLINTFCNGAVPVFVNPDPLGGTTLSIAEDTSVGTTIYTLLATDPDGDPLTYGKFTGVGFDVISPDSVVTTQTFSVAIQSTHSITVSAFDGTSTTYMSMSITLTAAVAANPNSPVFLPTLYATNIPENTASGTSVQALTCSDVESTTCTLAIQSGDDASNKFTISGNNVQTTSTAIDYDSMSGQSFLYTLVITGVDTPGSPSSANTATATVYVTVTSQNDNTPSISGPSTSTVSEDSAAGTTVCTMTASDADYGDDGTLSFSIVGGNTGGLFGVSSSSGVVYLAGTLDFEITMSHELVIKVSDGGNSVLTATSTVTITVTDVNDNSPTCSSAPYVFSVNEQTSATPVTVTTLACTDGDAGTSLQYAIASGNSDTCFALDALTGVLTTACTLDYDTGSQHYALVTTVTDGTFTTTVTLAVNLVPVNDITPSFGSSTTVTIAESSSAGTAILTYTAADSDASPHNIEKYEITSVTNSGSSFFMIDMTSAVIYLSQAVDFETSQNYVLILEATDGGSLTGTGTVTVSVTDVNDNTPSCTPTAHVTSVSEDAALNAVVIADLSCSDGDAGTSLVYSVTSRPVSTHFAVSETGGVASLVVNSALDYETTSYYVLAVSVSDGGTSSTVSVVVNVGNVNEAGPVFNPVTYAVAFSESTSVSSVLATVTATDADTDTITYSFVTSYTGFAIDSAAASAGAAALIGVATLAAGIVKLRKVSSLTSGSAKLTKVGQIKSRYGPKHGRVRQQKWTLIHADCIASCAYANQANW</sequence>
<feature type="chain" id="PRO_5012103353" evidence="6">
    <location>
        <begin position="21"/>
        <end position="773"/>
    </location>
</feature>